<evidence type="ECO:0000256" key="2">
    <source>
        <dbReference type="PROSITE-ProRule" id="PRU00504"/>
    </source>
</evidence>
<dbReference type="InterPro" id="IPR013658">
    <property type="entry name" value="SGL"/>
</dbReference>
<feature type="repeat" description="NHL" evidence="2">
    <location>
        <begin position="356"/>
        <end position="392"/>
    </location>
</feature>
<reference evidence="4" key="1">
    <citation type="submission" date="2021-02" db="EMBL/GenBank/DDBJ databases">
        <authorList>
            <person name="Nowell W R."/>
        </authorList>
    </citation>
    <scope>NUCLEOTIDE SEQUENCE</scope>
</reference>
<accession>A0A817UJS1</accession>
<dbReference type="Pfam" id="PF01436">
    <property type="entry name" value="NHL"/>
    <property type="match status" value="1"/>
</dbReference>
<feature type="repeat" description="NHL" evidence="2">
    <location>
        <begin position="114"/>
        <end position="150"/>
    </location>
</feature>
<evidence type="ECO:0000313" key="5">
    <source>
        <dbReference type="Proteomes" id="UP000663872"/>
    </source>
</evidence>
<comment type="caution">
    <text evidence="4">The sequence shown here is derived from an EMBL/GenBank/DDBJ whole genome shotgun (WGS) entry which is preliminary data.</text>
</comment>
<name>A0A817UJS1_9BILA</name>
<gene>
    <name evidence="4" type="ORF">GRG538_LOCUS4244</name>
</gene>
<dbReference type="InterPro" id="IPR050952">
    <property type="entry name" value="TRIM-NHL_E3_ligases"/>
</dbReference>
<evidence type="ECO:0000313" key="4">
    <source>
        <dbReference type="EMBL" id="CAF3336872.1"/>
    </source>
</evidence>
<dbReference type="Pfam" id="PF08450">
    <property type="entry name" value="SGL"/>
    <property type="match status" value="1"/>
</dbReference>
<dbReference type="AlphaFoldDB" id="A0A817UJS1"/>
<proteinExistence type="predicted"/>
<evidence type="ECO:0000259" key="3">
    <source>
        <dbReference type="Pfam" id="PF08450"/>
    </source>
</evidence>
<dbReference type="EMBL" id="CAJNYT010000183">
    <property type="protein sequence ID" value="CAF3336872.1"/>
    <property type="molecule type" value="Genomic_DNA"/>
</dbReference>
<dbReference type="PANTHER" id="PTHR24104">
    <property type="entry name" value="E3 UBIQUITIN-PROTEIN LIGASE NHLRC1-RELATED"/>
    <property type="match status" value="1"/>
</dbReference>
<feature type="domain" description="SMP-30/Gluconolactonase/LRE-like region" evidence="3">
    <location>
        <begin position="178"/>
        <end position="392"/>
    </location>
</feature>
<dbReference type="Gene3D" id="2.120.10.30">
    <property type="entry name" value="TolB, C-terminal domain"/>
    <property type="match status" value="2"/>
</dbReference>
<dbReference type="InterPro" id="IPR001258">
    <property type="entry name" value="NHL_repeat"/>
</dbReference>
<dbReference type="CDD" id="cd05819">
    <property type="entry name" value="NHL"/>
    <property type="match status" value="1"/>
</dbReference>
<feature type="repeat" description="NHL" evidence="2">
    <location>
        <begin position="258"/>
        <end position="294"/>
    </location>
</feature>
<organism evidence="4 5">
    <name type="scientific">Rotaria socialis</name>
    <dbReference type="NCBI Taxonomy" id="392032"/>
    <lineage>
        <taxon>Eukaryota</taxon>
        <taxon>Metazoa</taxon>
        <taxon>Spiralia</taxon>
        <taxon>Gnathifera</taxon>
        <taxon>Rotifera</taxon>
        <taxon>Eurotatoria</taxon>
        <taxon>Bdelloidea</taxon>
        <taxon>Philodinida</taxon>
        <taxon>Philodinidae</taxon>
        <taxon>Rotaria</taxon>
    </lineage>
</organism>
<dbReference type="PROSITE" id="PS51125">
    <property type="entry name" value="NHL"/>
    <property type="match status" value="3"/>
</dbReference>
<dbReference type="InterPro" id="IPR011042">
    <property type="entry name" value="6-blade_b-propeller_TolB-like"/>
</dbReference>
<sequence length="394" mass="43194">MRHVRRILRASVSVRSLLLAQGQRQLQLQQQVQSQPQQQAQLQLQQQVQPQPQSQPQRQAQLQLQRLPANEVFRNANESITFTNFQIDITSVNIAANAKWTQNGMTVAGGHGQGDAANQLYGPHGLSVDDGQTVVIADYGNHRIIQWKKGTTTNGQVVAGGNDQGSELNQSNWSRHVLIDKETDSLIICDSGKKRVVRWSRRSGTEQGEILIDKIGCYGLAMDDQAYLYVSSAQKHEARLYQLSEKNGILVAGGNGQGTSTNQLNNPHYLCVDPQQNVYVSDEGNNRVVKWSKGAKEDIVVAGGQGDGNAVTQSAYPNGLFVDALGTLYVAESKNDRVMRWVQGAKQGTLLVGGNSRGAEANQLDSPLGLSFDRQGNLYVAEYGNNRVQRFSIA</sequence>
<protein>
    <recommendedName>
        <fullName evidence="3">SMP-30/Gluconolactonase/LRE-like region domain-containing protein</fullName>
    </recommendedName>
</protein>
<keyword evidence="1" id="KW-0677">Repeat</keyword>
<dbReference type="Proteomes" id="UP000663872">
    <property type="component" value="Unassembled WGS sequence"/>
</dbReference>
<evidence type="ECO:0000256" key="1">
    <source>
        <dbReference type="ARBA" id="ARBA00022737"/>
    </source>
</evidence>
<dbReference type="SUPFAM" id="SSF63825">
    <property type="entry name" value="YWTD domain"/>
    <property type="match status" value="1"/>
</dbReference>